<proteinExistence type="predicted"/>
<protein>
    <submittedName>
        <fullName evidence="2">Membrane protein</fullName>
    </submittedName>
</protein>
<dbReference type="AlphaFoldDB" id="J9GRJ3"/>
<evidence type="ECO:0000256" key="1">
    <source>
        <dbReference type="SAM" id="Phobius"/>
    </source>
</evidence>
<keyword evidence="1" id="KW-1133">Transmembrane helix</keyword>
<accession>J9GRJ3</accession>
<keyword evidence="1" id="KW-0812">Transmembrane</keyword>
<sequence>MTFSPIRILIQGILLLQLFALRIILHTLSRLFRIVVITFKTDIGSISGSKFEITVRHDNGLVLIARIIGLIIPFRTLFPLPFILTFT</sequence>
<gene>
    <name evidence="2" type="ORF">EVA_06719</name>
</gene>
<comment type="caution">
    <text evidence="2">The sequence shown here is derived from an EMBL/GenBank/DDBJ whole genome shotgun (WGS) entry which is preliminary data.</text>
</comment>
<name>J9GRJ3_9ZZZZ</name>
<keyword evidence="1" id="KW-0472">Membrane</keyword>
<organism evidence="2">
    <name type="scientific">gut metagenome</name>
    <dbReference type="NCBI Taxonomy" id="749906"/>
    <lineage>
        <taxon>unclassified sequences</taxon>
        <taxon>metagenomes</taxon>
        <taxon>organismal metagenomes</taxon>
    </lineage>
</organism>
<feature type="transmembrane region" description="Helical" evidence="1">
    <location>
        <begin position="6"/>
        <end position="25"/>
    </location>
</feature>
<reference evidence="2" key="1">
    <citation type="journal article" date="2012" name="PLoS ONE">
        <title>Gene sets for utilization of primary and secondary nutrition supplies in the distal gut of endangered iberian lynx.</title>
        <authorList>
            <person name="Alcaide M."/>
            <person name="Messina E."/>
            <person name="Richter M."/>
            <person name="Bargiela R."/>
            <person name="Peplies J."/>
            <person name="Huws S.A."/>
            <person name="Newbold C.J."/>
            <person name="Golyshin P.N."/>
            <person name="Simon M.A."/>
            <person name="Lopez G."/>
            <person name="Yakimov M.M."/>
            <person name="Ferrer M."/>
        </authorList>
    </citation>
    <scope>NUCLEOTIDE SEQUENCE</scope>
</reference>
<evidence type="ECO:0000313" key="2">
    <source>
        <dbReference type="EMBL" id="EJX05173.1"/>
    </source>
</evidence>
<feature type="transmembrane region" description="Helical" evidence="1">
    <location>
        <begin position="60"/>
        <end position="84"/>
    </location>
</feature>
<dbReference type="EMBL" id="AMCI01001550">
    <property type="protein sequence ID" value="EJX05173.1"/>
    <property type="molecule type" value="Genomic_DNA"/>
</dbReference>